<reference evidence="2" key="1">
    <citation type="submission" date="2020-09" db="EMBL/GenBank/DDBJ databases">
        <authorList>
            <person name="Kim M.K."/>
        </authorList>
    </citation>
    <scope>NUCLEOTIDE SEQUENCE</scope>
    <source>
        <strain evidence="2">BT702</strain>
    </source>
</reference>
<dbReference type="EMBL" id="JACWZY010000035">
    <property type="protein sequence ID" value="MBD2704668.1"/>
    <property type="molecule type" value="Genomic_DNA"/>
</dbReference>
<dbReference type="InterPro" id="IPR041657">
    <property type="entry name" value="HTH_17"/>
</dbReference>
<proteinExistence type="predicted"/>
<dbReference type="Proteomes" id="UP000598820">
    <property type="component" value="Unassembled WGS sequence"/>
</dbReference>
<accession>A0A927ASZ1</accession>
<feature type="domain" description="Helix-turn-helix" evidence="1">
    <location>
        <begin position="33"/>
        <end position="84"/>
    </location>
</feature>
<dbReference type="Pfam" id="PF12728">
    <property type="entry name" value="HTH_17"/>
    <property type="match status" value="1"/>
</dbReference>
<dbReference type="RefSeq" id="WP_190891429.1">
    <property type="nucleotide sequence ID" value="NZ_JACWZY010000035.1"/>
</dbReference>
<comment type="caution">
    <text evidence="2">The sequence shown here is derived from an EMBL/GenBank/DDBJ whole genome shotgun (WGS) entry which is preliminary data.</text>
</comment>
<dbReference type="PANTHER" id="PTHR34585:SF22">
    <property type="entry name" value="HELIX-TURN-HELIX DOMAIN-CONTAINING PROTEIN"/>
    <property type="match status" value="1"/>
</dbReference>
<evidence type="ECO:0000313" key="3">
    <source>
        <dbReference type="Proteomes" id="UP000598820"/>
    </source>
</evidence>
<keyword evidence="3" id="KW-1185">Reference proteome</keyword>
<name>A0A927ASZ1_9BACT</name>
<gene>
    <name evidence="2" type="ORF">IC229_28790</name>
</gene>
<dbReference type="AlphaFoldDB" id="A0A927ASZ1"/>
<dbReference type="PANTHER" id="PTHR34585">
    <property type="match status" value="1"/>
</dbReference>
<sequence>MEVICLEDEAFYVLVEQVVARLKERQGQEKEKWLSDEQAMQLLNIKSKTTLQKLRDEGRIRFSQPQKKIILYDRESIRAYLEQNAKNTF</sequence>
<evidence type="ECO:0000313" key="2">
    <source>
        <dbReference type="EMBL" id="MBD2704668.1"/>
    </source>
</evidence>
<organism evidence="2 3">
    <name type="scientific">Spirosoma profusum</name>
    <dbReference type="NCBI Taxonomy" id="2771354"/>
    <lineage>
        <taxon>Bacteria</taxon>
        <taxon>Pseudomonadati</taxon>
        <taxon>Bacteroidota</taxon>
        <taxon>Cytophagia</taxon>
        <taxon>Cytophagales</taxon>
        <taxon>Cytophagaceae</taxon>
        <taxon>Spirosoma</taxon>
    </lineage>
</organism>
<evidence type="ECO:0000259" key="1">
    <source>
        <dbReference type="Pfam" id="PF12728"/>
    </source>
</evidence>
<protein>
    <submittedName>
        <fullName evidence="2">Helix-turn-helix domain-containing protein</fullName>
    </submittedName>
</protein>